<protein>
    <submittedName>
        <fullName evidence="1">Uncharacterized protein</fullName>
    </submittedName>
</protein>
<sequence>MVLQRISSDRPSKYPWKSLYEPLKVHEPQVENSSTTVFEALVSRQRRGRPGEGLFFSALRLGLATRILLWNSVVFYEGKLPDTAAECKFLLDSCLLVTTTLMRCVASIVFSAVLNDIV</sequence>
<dbReference type="EMBL" id="VSRR010000610">
    <property type="protein sequence ID" value="MPC17669.1"/>
    <property type="molecule type" value="Genomic_DNA"/>
</dbReference>
<dbReference type="Proteomes" id="UP000324222">
    <property type="component" value="Unassembled WGS sequence"/>
</dbReference>
<dbReference type="AlphaFoldDB" id="A0A5B7D8P8"/>
<proteinExistence type="predicted"/>
<gene>
    <name evidence="1" type="ORF">E2C01_010533</name>
</gene>
<evidence type="ECO:0000313" key="1">
    <source>
        <dbReference type="EMBL" id="MPC17669.1"/>
    </source>
</evidence>
<keyword evidence="2" id="KW-1185">Reference proteome</keyword>
<name>A0A5B7D8P8_PORTR</name>
<reference evidence="1 2" key="1">
    <citation type="submission" date="2019-05" db="EMBL/GenBank/DDBJ databases">
        <title>Another draft genome of Portunus trituberculatus and its Hox gene families provides insights of decapod evolution.</title>
        <authorList>
            <person name="Jeong J.-H."/>
            <person name="Song I."/>
            <person name="Kim S."/>
            <person name="Choi T."/>
            <person name="Kim D."/>
            <person name="Ryu S."/>
            <person name="Kim W."/>
        </authorList>
    </citation>
    <scope>NUCLEOTIDE SEQUENCE [LARGE SCALE GENOMIC DNA]</scope>
    <source>
        <tissue evidence="1">Muscle</tissue>
    </source>
</reference>
<evidence type="ECO:0000313" key="2">
    <source>
        <dbReference type="Proteomes" id="UP000324222"/>
    </source>
</evidence>
<comment type="caution">
    <text evidence="1">The sequence shown here is derived from an EMBL/GenBank/DDBJ whole genome shotgun (WGS) entry which is preliminary data.</text>
</comment>
<organism evidence="1 2">
    <name type="scientific">Portunus trituberculatus</name>
    <name type="common">Swimming crab</name>
    <name type="synonym">Neptunus trituberculatus</name>
    <dbReference type="NCBI Taxonomy" id="210409"/>
    <lineage>
        <taxon>Eukaryota</taxon>
        <taxon>Metazoa</taxon>
        <taxon>Ecdysozoa</taxon>
        <taxon>Arthropoda</taxon>
        <taxon>Crustacea</taxon>
        <taxon>Multicrustacea</taxon>
        <taxon>Malacostraca</taxon>
        <taxon>Eumalacostraca</taxon>
        <taxon>Eucarida</taxon>
        <taxon>Decapoda</taxon>
        <taxon>Pleocyemata</taxon>
        <taxon>Brachyura</taxon>
        <taxon>Eubrachyura</taxon>
        <taxon>Portunoidea</taxon>
        <taxon>Portunidae</taxon>
        <taxon>Portuninae</taxon>
        <taxon>Portunus</taxon>
    </lineage>
</organism>
<accession>A0A5B7D8P8</accession>